<keyword evidence="1" id="KW-0472">Membrane</keyword>
<protein>
    <submittedName>
        <fullName evidence="2">Uncharacterized protein</fullName>
    </submittedName>
</protein>
<organism evidence="2">
    <name type="scientific">Pedococcus sp. KACC 23699</name>
    <dbReference type="NCBI Taxonomy" id="3149228"/>
    <lineage>
        <taxon>Bacteria</taxon>
        <taxon>Bacillati</taxon>
        <taxon>Actinomycetota</taxon>
        <taxon>Actinomycetes</taxon>
        <taxon>Micrococcales</taxon>
        <taxon>Intrasporangiaceae</taxon>
        <taxon>Pedococcus</taxon>
    </lineage>
</organism>
<dbReference type="EMBL" id="CP157483">
    <property type="protein sequence ID" value="XBO44061.1"/>
    <property type="molecule type" value="Genomic_DNA"/>
</dbReference>
<proteinExistence type="predicted"/>
<sequence>MDTRVVAEGLEGQARCRRCSVSIAFEVFGAIHQKGQHLMKKSRRIDPSDARAAAVVALLATATAGKLKRRKASCIAALLAVVGLLALTFAVPASAGTSVDPNSLNPAPPAAFNATCNRDGSHIACDLAFSDPPIADDESGIVCGGTMIHVSQFRSVIGKRFYDAGGNLLQRHFRESLNGTFTNPDTGRTLLWSQHDTVVHDLAVPGDTSTGTERTSGLEARVYRPDGGTVVTDAGRVLVDVSTDEIRSISAHHPFDDYFRLGDAAALASLCAALT</sequence>
<dbReference type="AlphaFoldDB" id="A0AAU7JV40"/>
<keyword evidence="1" id="KW-0812">Transmembrane</keyword>
<accession>A0AAU7JV40</accession>
<gene>
    <name evidence="2" type="ORF">ABEG17_01670</name>
</gene>
<name>A0AAU7JV40_9MICO</name>
<reference evidence="2" key="1">
    <citation type="submission" date="2024-05" db="EMBL/GenBank/DDBJ databases">
        <authorList>
            <person name="Kim S."/>
            <person name="Heo J."/>
            <person name="Choi H."/>
            <person name="Choi Y."/>
            <person name="Kwon S.-W."/>
            <person name="Kim Y."/>
        </authorList>
    </citation>
    <scope>NUCLEOTIDE SEQUENCE</scope>
    <source>
        <strain evidence="2">KACC 23699</strain>
    </source>
</reference>
<evidence type="ECO:0000313" key="2">
    <source>
        <dbReference type="EMBL" id="XBO44061.1"/>
    </source>
</evidence>
<evidence type="ECO:0000256" key="1">
    <source>
        <dbReference type="SAM" id="Phobius"/>
    </source>
</evidence>
<feature type="transmembrane region" description="Helical" evidence="1">
    <location>
        <begin position="75"/>
        <end position="95"/>
    </location>
</feature>
<dbReference type="RefSeq" id="WP_406831520.1">
    <property type="nucleotide sequence ID" value="NZ_CP157483.1"/>
</dbReference>
<keyword evidence="1" id="KW-1133">Transmembrane helix</keyword>